<evidence type="ECO:0000313" key="1">
    <source>
        <dbReference type="EMBL" id="GJD90678.1"/>
    </source>
</evidence>
<reference evidence="1" key="1">
    <citation type="journal article" date="2016" name="Front. Microbiol.">
        <title>Genome Sequence of the Piezophilic, Mesophilic Sulfate-Reducing Bacterium Desulfovibrio indicus J2T.</title>
        <authorList>
            <person name="Cao J."/>
            <person name="Maignien L."/>
            <person name="Shao Z."/>
            <person name="Alain K."/>
            <person name="Jebbar M."/>
        </authorList>
    </citation>
    <scope>NUCLEOTIDE SEQUENCE</scope>
    <source>
        <strain evidence="1">DSM 16372</strain>
    </source>
</reference>
<dbReference type="RefSeq" id="WP_238230834.1">
    <property type="nucleotide sequence ID" value="NZ_BPQO01000020.1"/>
</dbReference>
<keyword evidence="2" id="KW-1185">Reference proteome</keyword>
<name>A0AAV4ZS22_9HYPH</name>
<gene>
    <name evidence="1" type="ORF">BHAOGJBA_4220</name>
</gene>
<dbReference type="EMBL" id="BPQO01000020">
    <property type="protein sequence ID" value="GJD90678.1"/>
    <property type="molecule type" value="Genomic_DNA"/>
</dbReference>
<dbReference type="Proteomes" id="UP001055247">
    <property type="component" value="Unassembled WGS sequence"/>
</dbReference>
<proteinExistence type="predicted"/>
<dbReference type="AlphaFoldDB" id="A0AAV4ZS22"/>
<organism evidence="1 2">
    <name type="scientific">Methylobacterium hispanicum</name>
    <dbReference type="NCBI Taxonomy" id="270350"/>
    <lineage>
        <taxon>Bacteria</taxon>
        <taxon>Pseudomonadati</taxon>
        <taxon>Pseudomonadota</taxon>
        <taxon>Alphaproteobacteria</taxon>
        <taxon>Hyphomicrobiales</taxon>
        <taxon>Methylobacteriaceae</taxon>
        <taxon>Methylobacterium</taxon>
    </lineage>
</organism>
<protein>
    <submittedName>
        <fullName evidence="1">Uncharacterized protein</fullName>
    </submittedName>
</protein>
<evidence type="ECO:0000313" key="2">
    <source>
        <dbReference type="Proteomes" id="UP001055247"/>
    </source>
</evidence>
<sequence length="305" mass="32032">MAFEARIGVGDTIVAATPVCGLRNVALYLEAADGDLGDVVAEWRGDDVERAFAEGTLVEGSLHATAYLRARATGAFDRRERAFLEAVLGLEGRVLSTMGADLASRHRPWREIEDGAFVSEAAAAAASTLIRMEGGPLAQAPRGIRFDAEEHLAAIGIAAEAAWRAGPAGARTTIDGREAVLKATAQGDVEIRMGDLSLLARPDGTVRSEAAGTDAPVPAPLADAVRSYLATAPADIVVAAYRAMVERSREIGRTAAELEARAEVLLQERDDLALHLAGVLGVAEPVEDLPVRSLEPGDLGPVPRF</sequence>
<accession>A0AAV4ZS22</accession>
<reference evidence="1" key="2">
    <citation type="submission" date="2021-08" db="EMBL/GenBank/DDBJ databases">
        <authorList>
            <person name="Tani A."/>
            <person name="Ola A."/>
            <person name="Ogura Y."/>
            <person name="Katsura K."/>
            <person name="Hayashi T."/>
        </authorList>
    </citation>
    <scope>NUCLEOTIDE SEQUENCE</scope>
    <source>
        <strain evidence="1">DSM 16372</strain>
    </source>
</reference>
<comment type="caution">
    <text evidence="1">The sequence shown here is derived from an EMBL/GenBank/DDBJ whole genome shotgun (WGS) entry which is preliminary data.</text>
</comment>